<sequence>MAERLMEHVLAPNATIYERVLASQVDRLLALDTDRLRRLWDPYRCHVDDLPYLAWSFSADIWDTNWPEAKKRKAVADAIAHHRLKGTKAGMATYLDLVDCNLDDLIVPPARGYRIPAMTNDEFMSWLVHLPQIRIYPFVIRDPAGPRDFRMPTYTFRNDNFREKSIGPNIYGRKASIYKSGVEAFVKLEAMTEFGGQAVERVYFGDFARRDYHTDGFRGHKFYELTDATDNIVTVRISQAASDLVSLTPGLTPQDVKPVQIAEKHIVQPATTFRAYNASFRGNGNFRRETDAAHWIYDRVALHNKADLPSGLSAKSYRGHMRYGIPAYTAQATVSVPLVRSNAQGFGGRFRNGFRVPTDMKKLDDACGAIVTAKPLRDTVLVDTVTHRVVRLKDRRKLGTFKLGEIRKVA</sequence>
<name>A0A0E4G100_9BRAD</name>
<dbReference type="NCBIfam" id="TIGR01634">
    <property type="entry name" value="tail_P2_I"/>
    <property type="match status" value="1"/>
</dbReference>
<dbReference type="Pfam" id="PF09684">
    <property type="entry name" value="Tail_P2_I"/>
    <property type="match status" value="1"/>
</dbReference>
<organism evidence="1 2">
    <name type="scientific">Bradyrhizobium diazoefficiens</name>
    <dbReference type="NCBI Taxonomy" id="1355477"/>
    <lineage>
        <taxon>Bacteria</taxon>
        <taxon>Pseudomonadati</taxon>
        <taxon>Pseudomonadota</taxon>
        <taxon>Alphaproteobacteria</taxon>
        <taxon>Hyphomicrobiales</taxon>
        <taxon>Nitrobacteraceae</taxon>
        <taxon>Bradyrhizobium</taxon>
    </lineage>
</organism>
<reference evidence="1 2" key="1">
    <citation type="submission" date="2014-11" db="EMBL/GenBank/DDBJ databases">
        <title>Symbiosis island explosion on the genome of extra-slow-growing strains of soybean bradyrhizobia with massive insertion sequences.</title>
        <authorList>
            <person name="Iida T."/>
            <person name="Minamisawa K."/>
        </authorList>
    </citation>
    <scope>NUCLEOTIDE SEQUENCE [LARGE SCALE GENOMIC DNA]</scope>
    <source>
        <strain evidence="1 2">NK6</strain>
    </source>
</reference>
<gene>
    <name evidence="1" type="ORF">NK6_8834</name>
</gene>
<accession>A0A0E4G100</accession>
<dbReference type="EMBL" id="AP014685">
    <property type="protein sequence ID" value="BAR61978.1"/>
    <property type="molecule type" value="Genomic_DNA"/>
</dbReference>
<evidence type="ECO:0000313" key="2">
    <source>
        <dbReference type="Proteomes" id="UP000063308"/>
    </source>
</evidence>
<protein>
    <recommendedName>
        <fullName evidence="3">Phage tail protein I</fullName>
    </recommendedName>
</protein>
<proteinExistence type="predicted"/>
<dbReference type="Proteomes" id="UP000063308">
    <property type="component" value="Chromosome"/>
</dbReference>
<dbReference type="InterPro" id="IPR006521">
    <property type="entry name" value="Tail_protein_I"/>
</dbReference>
<dbReference type="AlphaFoldDB" id="A0A0E4G100"/>
<evidence type="ECO:0000313" key="1">
    <source>
        <dbReference type="EMBL" id="BAR61978.1"/>
    </source>
</evidence>
<evidence type="ECO:0008006" key="3">
    <source>
        <dbReference type="Google" id="ProtNLM"/>
    </source>
</evidence>